<dbReference type="InterPro" id="IPR001647">
    <property type="entry name" value="HTH_TetR"/>
</dbReference>
<dbReference type="PROSITE" id="PS50977">
    <property type="entry name" value="HTH_TETR_2"/>
    <property type="match status" value="1"/>
</dbReference>
<organism evidence="4 5">
    <name type="scientific">Skermania pinensis</name>
    <dbReference type="NCBI Taxonomy" id="39122"/>
    <lineage>
        <taxon>Bacteria</taxon>
        <taxon>Bacillati</taxon>
        <taxon>Actinomycetota</taxon>
        <taxon>Actinomycetes</taxon>
        <taxon>Mycobacteriales</taxon>
        <taxon>Gordoniaceae</taxon>
        <taxon>Skermania</taxon>
    </lineage>
</organism>
<proteinExistence type="predicted"/>
<evidence type="ECO:0000256" key="2">
    <source>
        <dbReference type="PROSITE-ProRule" id="PRU00335"/>
    </source>
</evidence>
<dbReference type="InterPro" id="IPR009057">
    <property type="entry name" value="Homeodomain-like_sf"/>
</dbReference>
<evidence type="ECO:0000313" key="4">
    <source>
        <dbReference type="EMBL" id="QXQ12399.1"/>
    </source>
</evidence>
<accession>A0ABX8S3K0</accession>
<gene>
    <name evidence="4" type="ORF">KV203_10345</name>
</gene>
<feature type="DNA-binding region" description="H-T-H motif" evidence="2">
    <location>
        <begin position="36"/>
        <end position="55"/>
    </location>
</feature>
<feature type="domain" description="HTH tetR-type" evidence="3">
    <location>
        <begin position="13"/>
        <end position="73"/>
    </location>
</feature>
<dbReference type="RefSeq" id="WP_066469713.1">
    <property type="nucleotide sequence ID" value="NZ_CBCRUZ010000001.1"/>
</dbReference>
<dbReference type="Gene3D" id="1.10.357.10">
    <property type="entry name" value="Tetracycline Repressor, domain 2"/>
    <property type="match status" value="1"/>
</dbReference>
<dbReference type="SUPFAM" id="SSF46689">
    <property type="entry name" value="Homeodomain-like"/>
    <property type="match status" value="1"/>
</dbReference>
<keyword evidence="1 2" id="KW-0238">DNA-binding</keyword>
<evidence type="ECO:0000259" key="3">
    <source>
        <dbReference type="PROSITE" id="PS50977"/>
    </source>
</evidence>
<keyword evidence="5" id="KW-1185">Reference proteome</keyword>
<name>A0ABX8S3K0_9ACTN</name>
<reference evidence="4" key="1">
    <citation type="submission" date="2021-07" db="EMBL/GenBank/DDBJ databases">
        <title>Candidatus Kaistella beijingensis sp. nov. isolated from a municipal wastewater treatment plant is involved in sludge foaming.</title>
        <authorList>
            <person name="Song Y."/>
            <person name="Liu S.-J."/>
        </authorList>
    </citation>
    <scope>NUCLEOTIDE SEQUENCE</scope>
    <source>
        <strain evidence="4">DSM 43998</strain>
    </source>
</reference>
<dbReference type="EMBL" id="CP079105">
    <property type="protein sequence ID" value="QXQ12399.1"/>
    <property type="molecule type" value="Genomic_DNA"/>
</dbReference>
<dbReference type="Proteomes" id="UP000887023">
    <property type="component" value="Chromosome"/>
</dbReference>
<protein>
    <submittedName>
        <fullName evidence="4">TetR/AcrR family transcriptional regulator</fullName>
    </submittedName>
</protein>
<evidence type="ECO:0000256" key="1">
    <source>
        <dbReference type="ARBA" id="ARBA00023125"/>
    </source>
</evidence>
<sequence length="186" mass="20415">MAEDWLVGADRADRARERLYEIAAELIARDGLDGLDLDELARRAHCSRATLYRHTGGKRRVQEAVLIRASTAVVAGIRDTVAARRGRERARLTISLAVEGIRADPITRQFLRSRNALRQLGLALDTPFVPRLAAELIGLAPDDTVGPEFAIRSILALVLWPPARPELVESLVDAVVAGLRIPTEQS</sequence>
<dbReference type="Pfam" id="PF00440">
    <property type="entry name" value="TetR_N"/>
    <property type="match status" value="1"/>
</dbReference>
<evidence type="ECO:0000313" key="5">
    <source>
        <dbReference type="Proteomes" id="UP000887023"/>
    </source>
</evidence>